<evidence type="ECO:0000313" key="1">
    <source>
        <dbReference type="EMBL" id="KAJ3052175.1"/>
    </source>
</evidence>
<dbReference type="Proteomes" id="UP001212841">
    <property type="component" value="Unassembled WGS sequence"/>
</dbReference>
<organism evidence="1 2">
    <name type="scientific">Rhizophlyctis rosea</name>
    <dbReference type="NCBI Taxonomy" id="64517"/>
    <lineage>
        <taxon>Eukaryota</taxon>
        <taxon>Fungi</taxon>
        <taxon>Fungi incertae sedis</taxon>
        <taxon>Chytridiomycota</taxon>
        <taxon>Chytridiomycota incertae sedis</taxon>
        <taxon>Chytridiomycetes</taxon>
        <taxon>Rhizophlyctidales</taxon>
        <taxon>Rhizophlyctidaceae</taxon>
        <taxon>Rhizophlyctis</taxon>
    </lineage>
</organism>
<proteinExistence type="predicted"/>
<name>A0AAD5X2P1_9FUNG</name>
<evidence type="ECO:0000313" key="2">
    <source>
        <dbReference type="Proteomes" id="UP001212841"/>
    </source>
</evidence>
<gene>
    <name evidence="1" type="ORF">HK097_006752</name>
</gene>
<dbReference type="AlphaFoldDB" id="A0AAD5X2P1"/>
<comment type="caution">
    <text evidence="1">The sequence shown here is derived from an EMBL/GenBank/DDBJ whole genome shotgun (WGS) entry which is preliminary data.</text>
</comment>
<keyword evidence="2" id="KW-1185">Reference proteome</keyword>
<protein>
    <submittedName>
        <fullName evidence="1">Uncharacterized protein</fullName>
    </submittedName>
</protein>
<dbReference type="EMBL" id="JADGJD010000318">
    <property type="protein sequence ID" value="KAJ3052175.1"/>
    <property type="molecule type" value="Genomic_DNA"/>
</dbReference>
<sequence length="487" mass="56008">MADVGPVQLRNLSIKLACLSIDYFSKQPHLACFAVTSDRPYEEFHQTIRLTRNNHERRLAGQRPEYTTRIEWPVVAPGPGDMSWALIFYALQTENSQWKAWERELLRNGYCIVKLRNTMPAPLGRAAAYQNIRTEFELLTKQGYVEGLTAVKDADLDPEREDALQTMLESRIVVQLLSNCIVLQKQNKWSTADYRQQVRIIVATRTWRRVPDDKITLLNDYEVEVQLPSHAVADAIMQKCQNRDLIINGIFIRGHWSSIYKNFQTTAGGVIPMTYRNFTQPHKTDIAALYLRKGAGLVELDGTPVEEAIFRGYKPKVHIPALELPLLPNPPPLPNFDNIGPIPANPHNFRKMNAVLDGFRVLSFIRPPAGKGYGMFINDLLDQLHENEASCHGWSDEKTRKRKSHWLLSLREEALYYEIEKREGLGCGWFGLAITANRSNCIKRAQQILRDISMKRDIILFLEELARSDSGHFRLNRFAPILRLFWD</sequence>
<reference evidence="1" key="1">
    <citation type="submission" date="2020-05" db="EMBL/GenBank/DDBJ databases">
        <title>Phylogenomic resolution of chytrid fungi.</title>
        <authorList>
            <person name="Stajich J.E."/>
            <person name="Amses K."/>
            <person name="Simmons R."/>
            <person name="Seto K."/>
            <person name="Myers J."/>
            <person name="Bonds A."/>
            <person name="Quandt C.A."/>
            <person name="Barry K."/>
            <person name="Liu P."/>
            <person name="Grigoriev I."/>
            <person name="Longcore J.E."/>
            <person name="James T.Y."/>
        </authorList>
    </citation>
    <scope>NUCLEOTIDE SEQUENCE</scope>
    <source>
        <strain evidence="1">JEL0318</strain>
    </source>
</reference>
<accession>A0AAD5X2P1</accession>